<dbReference type="InterPro" id="IPR000086">
    <property type="entry name" value="NUDIX_hydrolase_dom"/>
</dbReference>
<dbReference type="InterPro" id="IPR015797">
    <property type="entry name" value="NUDIX_hydrolase-like_dom_sf"/>
</dbReference>
<proteinExistence type="predicted"/>
<accession>A0AAE3HGF7</accession>
<feature type="domain" description="Nudix hydrolase" evidence="1">
    <location>
        <begin position="27"/>
        <end position="123"/>
    </location>
</feature>
<reference evidence="2" key="1">
    <citation type="submission" date="2022-07" db="EMBL/GenBank/DDBJ databases">
        <title>Enhanced cultured diversity of the mouse gut microbiota enables custom-made synthetic communities.</title>
        <authorList>
            <person name="Afrizal A."/>
        </authorList>
    </citation>
    <scope>NUCLEOTIDE SEQUENCE</scope>
    <source>
        <strain evidence="2">DSM 28593</strain>
    </source>
</reference>
<sequence length="148" mass="17197">MVDKTLGKRIDGVKYYDRKGAYLIAVEKNMLAVVQTPKGYFLLGGGFEEKENHIECIKRECLEETGYDVVIQDYIGCAEEYCLHNELGYFHPLQFYYSGKIASKISEPIENDHIFNWISMENIEEKMYIKAQAWAVRNYLDRGSSCRV</sequence>
<evidence type="ECO:0000313" key="3">
    <source>
        <dbReference type="Proteomes" id="UP001205748"/>
    </source>
</evidence>
<dbReference type="RefSeq" id="WP_257530087.1">
    <property type="nucleotide sequence ID" value="NZ_JANKAS010000004.1"/>
</dbReference>
<organism evidence="2 3">
    <name type="scientific">Irregularibacter muris</name>
    <dbReference type="NCBI Taxonomy" id="1796619"/>
    <lineage>
        <taxon>Bacteria</taxon>
        <taxon>Bacillati</taxon>
        <taxon>Bacillota</taxon>
        <taxon>Clostridia</taxon>
        <taxon>Eubacteriales</taxon>
        <taxon>Eubacteriaceae</taxon>
        <taxon>Irregularibacter</taxon>
    </lineage>
</organism>
<keyword evidence="3" id="KW-1185">Reference proteome</keyword>
<evidence type="ECO:0000313" key="2">
    <source>
        <dbReference type="EMBL" id="MCR1898579.1"/>
    </source>
</evidence>
<name>A0AAE3HGF7_9FIRM</name>
<dbReference type="Gene3D" id="3.90.79.10">
    <property type="entry name" value="Nucleoside Triphosphate Pyrophosphohydrolase"/>
    <property type="match status" value="1"/>
</dbReference>
<dbReference type="AlphaFoldDB" id="A0AAE3HGF7"/>
<gene>
    <name evidence="2" type="ORF">NSA47_06180</name>
</gene>
<evidence type="ECO:0000259" key="1">
    <source>
        <dbReference type="Pfam" id="PF00293"/>
    </source>
</evidence>
<dbReference type="EMBL" id="JANKAS010000004">
    <property type="protein sequence ID" value="MCR1898579.1"/>
    <property type="molecule type" value="Genomic_DNA"/>
</dbReference>
<dbReference type="Pfam" id="PF00293">
    <property type="entry name" value="NUDIX"/>
    <property type="match status" value="1"/>
</dbReference>
<comment type="caution">
    <text evidence="2">The sequence shown here is derived from an EMBL/GenBank/DDBJ whole genome shotgun (WGS) entry which is preliminary data.</text>
</comment>
<dbReference type="Proteomes" id="UP001205748">
    <property type="component" value="Unassembled WGS sequence"/>
</dbReference>
<protein>
    <submittedName>
        <fullName evidence="2">NUDIX domain-containing protein</fullName>
    </submittedName>
</protein>
<dbReference type="SUPFAM" id="SSF55811">
    <property type="entry name" value="Nudix"/>
    <property type="match status" value="1"/>
</dbReference>